<reference evidence="1 2" key="1">
    <citation type="submission" date="2016-05" db="EMBL/GenBank/DDBJ databases">
        <title>Comparative analysis of secretome profiles of manganese(II)-oxidizing ascomycete fungi.</title>
        <authorList>
            <consortium name="DOE Joint Genome Institute"/>
            <person name="Zeiner C.A."/>
            <person name="Purvine S.O."/>
            <person name="Zink E.M."/>
            <person name="Wu S."/>
            <person name="Pasa-Tolic L."/>
            <person name="Chaput D.L."/>
            <person name="Haridas S."/>
            <person name="Grigoriev I.V."/>
            <person name="Santelli C.M."/>
            <person name="Hansel C.M."/>
        </authorList>
    </citation>
    <scope>NUCLEOTIDE SEQUENCE [LARGE SCALE GENOMIC DNA]</scope>
    <source>
        <strain evidence="1 2">SRC1lrK2f</strain>
    </source>
</reference>
<dbReference type="KEGG" id="aalt:CC77DRAFT_900354"/>
<keyword evidence="2" id="KW-1185">Reference proteome</keyword>
<feature type="non-terminal residue" evidence="1">
    <location>
        <position position="1"/>
    </location>
</feature>
<sequence>LEVTEIDQTKFGKIAIFKEGNRPSTPYVPEEQIKTLSSQINQLLQYLNKPPIEYAYKTPDIIAAMRQDFYNLSCQVEHEKENLPADIVKF</sequence>
<dbReference type="AlphaFoldDB" id="A0A177D0K2"/>
<dbReference type="EMBL" id="KV441523">
    <property type="protein sequence ID" value="OAG13213.1"/>
    <property type="molecule type" value="Genomic_DNA"/>
</dbReference>
<organism evidence="1 2">
    <name type="scientific">Alternaria alternata</name>
    <name type="common">Alternaria rot fungus</name>
    <name type="synonym">Torula alternata</name>
    <dbReference type="NCBI Taxonomy" id="5599"/>
    <lineage>
        <taxon>Eukaryota</taxon>
        <taxon>Fungi</taxon>
        <taxon>Dikarya</taxon>
        <taxon>Ascomycota</taxon>
        <taxon>Pezizomycotina</taxon>
        <taxon>Dothideomycetes</taxon>
        <taxon>Pleosporomycetidae</taxon>
        <taxon>Pleosporales</taxon>
        <taxon>Pleosporineae</taxon>
        <taxon>Pleosporaceae</taxon>
        <taxon>Alternaria</taxon>
        <taxon>Alternaria sect. Alternaria</taxon>
        <taxon>Alternaria alternata complex</taxon>
    </lineage>
</organism>
<name>A0A177D0K2_ALTAL</name>
<dbReference type="GeneID" id="29119165"/>
<protein>
    <submittedName>
        <fullName evidence="1">Uncharacterized protein</fullName>
    </submittedName>
</protein>
<evidence type="ECO:0000313" key="2">
    <source>
        <dbReference type="Proteomes" id="UP000077248"/>
    </source>
</evidence>
<gene>
    <name evidence="1" type="ORF">CC77DRAFT_900354</name>
</gene>
<accession>A0A177D0K2</accession>
<dbReference type="Proteomes" id="UP000077248">
    <property type="component" value="Unassembled WGS sequence"/>
</dbReference>
<proteinExistence type="predicted"/>
<dbReference type="RefSeq" id="XP_018378634.1">
    <property type="nucleotide sequence ID" value="XM_018533571.1"/>
</dbReference>
<dbReference type="VEuPathDB" id="FungiDB:CC77DRAFT_900354"/>
<feature type="non-terminal residue" evidence="1">
    <location>
        <position position="90"/>
    </location>
</feature>
<evidence type="ECO:0000313" key="1">
    <source>
        <dbReference type="EMBL" id="OAG13213.1"/>
    </source>
</evidence>